<feature type="domain" description="EGF-like" evidence="13">
    <location>
        <begin position="1013"/>
        <end position="1053"/>
    </location>
</feature>
<keyword evidence="8" id="KW-0325">Glycoprotein</keyword>
<name>B4H2A4_DROPE</name>
<dbReference type="FunFam" id="2.10.25.10:FF:000008">
    <property type="entry name" value="Signal peptide, CUB domain, EGF-like 2"/>
    <property type="match status" value="2"/>
</dbReference>
<dbReference type="PROSITE" id="PS50923">
    <property type="entry name" value="SUSHI"/>
    <property type="match status" value="2"/>
</dbReference>
<dbReference type="PROSITE" id="PS00010">
    <property type="entry name" value="ASX_HYDROXYL"/>
    <property type="match status" value="7"/>
</dbReference>
<dbReference type="PANTHER" id="PTHR24039">
    <property type="entry name" value="FIBRILLIN-RELATED"/>
    <property type="match status" value="1"/>
</dbReference>
<feature type="domain" description="EGF-like" evidence="13">
    <location>
        <begin position="811"/>
        <end position="851"/>
    </location>
</feature>
<feature type="signal peptide" evidence="12">
    <location>
        <begin position="1"/>
        <end position="19"/>
    </location>
</feature>
<evidence type="ECO:0000256" key="1">
    <source>
        <dbReference type="ARBA" id="ARBA00004613"/>
    </source>
</evidence>
<feature type="compositionally biased region" description="Acidic residues" evidence="11">
    <location>
        <begin position="201"/>
        <end position="216"/>
    </location>
</feature>
<dbReference type="GO" id="GO:0005509">
    <property type="term" value="F:calcium ion binding"/>
    <property type="evidence" value="ECO:0007669"/>
    <property type="project" value="InterPro"/>
</dbReference>
<feature type="region of interest" description="Disordered" evidence="11">
    <location>
        <begin position="1633"/>
        <end position="1656"/>
    </location>
</feature>
<dbReference type="STRING" id="7234.B4H2A4"/>
<dbReference type="SMART" id="SM00179">
    <property type="entry name" value="EGF_CA"/>
    <property type="match status" value="14"/>
</dbReference>
<dbReference type="EMBL" id="CH479203">
    <property type="protein sequence ID" value="EDW30456.1"/>
    <property type="molecule type" value="Genomic_DNA"/>
</dbReference>
<dbReference type="PROSITE" id="PS01186">
    <property type="entry name" value="EGF_2"/>
    <property type="match status" value="4"/>
</dbReference>
<evidence type="ECO:0000256" key="8">
    <source>
        <dbReference type="ARBA" id="ARBA00023180"/>
    </source>
</evidence>
<dbReference type="PROSITE" id="PS50825">
    <property type="entry name" value="HYR"/>
    <property type="match status" value="2"/>
</dbReference>
<feature type="domain" description="Sushi" evidence="15">
    <location>
        <begin position="22"/>
        <end position="80"/>
    </location>
</feature>
<evidence type="ECO:0000256" key="6">
    <source>
        <dbReference type="ARBA" id="ARBA00022837"/>
    </source>
</evidence>
<keyword evidence="17" id="KW-1185">Reference proteome</keyword>
<keyword evidence="4 12" id="KW-0732">Signal</keyword>
<feature type="domain" description="Sushi" evidence="15">
    <location>
        <begin position="1203"/>
        <end position="1253"/>
    </location>
</feature>
<dbReference type="FunFam" id="2.10.25.10:FF:000038">
    <property type="entry name" value="Fibrillin 2"/>
    <property type="match status" value="1"/>
</dbReference>
<feature type="domain" description="EGF-like" evidence="13">
    <location>
        <begin position="699"/>
        <end position="735"/>
    </location>
</feature>
<feature type="domain" description="HYR" evidence="14">
    <location>
        <begin position="1548"/>
        <end position="1628"/>
    </location>
</feature>
<dbReference type="HOGENOM" id="CLU_243418_0_0_1"/>
<accession>B4H2A4</accession>
<keyword evidence="10" id="KW-0768">Sushi</keyword>
<dbReference type="Gene3D" id="2.10.25.10">
    <property type="entry name" value="Laminin"/>
    <property type="match status" value="16"/>
</dbReference>
<dbReference type="Pfam" id="PF14670">
    <property type="entry name" value="FXa_inhibition"/>
    <property type="match status" value="2"/>
</dbReference>
<feature type="domain" description="HYR" evidence="14">
    <location>
        <begin position="1354"/>
        <end position="1438"/>
    </location>
</feature>
<evidence type="ECO:0000256" key="5">
    <source>
        <dbReference type="ARBA" id="ARBA00022737"/>
    </source>
</evidence>
<comment type="subcellular location">
    <subcellularLocation>
        <location evidence="1">Secreted</location>
    </subcellularLocation>
</comment>
<dbReference type="InterPro" id="IPR049883">
    <property type="entry name" value="NOTCH1_EGF-like"/>
</dbReference>
<feature type="region of interest" description="Disordered" evidence="11">
    <location>
        <begin position="201"/>
        <end position="254"/>
    </location>
</feature>
<feature type="compositionally biased region" description="Acidic residues" evidence="11">
    <location>
        <begin position="234"/>
        <end position="243"/>
    </location>
</feature>
<sequence length="1730" mass="188318">MWAVKYVLCALSCVAFAAAALEYCEVAPLVRHATAKIALNDDTITAIYTCKAGFDLRGAAELICNSETDKWQGEPPSCVKASAVSERKKRVLAIPEEPKVPLPLAAILDLSCIEAKVMAPEISHGLVVKYERRRRGEKIFLVAYFACNENYEFEFLETSAMYCHDKKWVGELPTCIPQVEYTDGDGGDGGDLEGEDYDEYETITNDDDNDTDNLVEEEPKVTESEPPPPPPPPVEEEVVESVEEATQPTESVKAPVEELPVAVEPQPEVLPESIDEPKPEPEIVVRVDEAEPVETPLEPEVKVEEVTEINVVVEPTKDPYTPRFLDEDCGEDRGGCEHICKRLLYPDENEPVLKCSCREGYTLDPSDYVSCLDIDECQESNGGCSEICNNLPGSFQCACQKGYQLDASTGKSCVDIDECTNAELSSDCQNGCENLPGSYRCVVALVTQEEAAIETAFPKVQCNPGFQLSADGSECQDIDECDIDDGEDEEHPKPRFCQQKCQNTIGSYRCHCHSGYHLLEDKQSCALDGCQDLDNPKLNRTRCAHECENLPDGNYKCKCPQGYDLAEDQHSCVVAESACTTDNGHDRCRPGSCVPSEDNSSFSCLCPPGYTSEVFSCQDIDECAEESHLCSHSCLNTDGGYQCLCPVGLTLVEEFTCVAEDLCEVNNNGCEQICLTARGGACSCRDGFRLGADGKGCQDVDECQVENGGCQQVCRNLPGSYGCECSPGYELLRLEGLRGYCFDIDECAREMHKCHEEMLCENLNGSYTCLCPAGYALGLDNHIITSTSSSESSSTSSPNDSSSSEPSPCLDIDECSLANGNCSHFCLNLPGRFQCACPLGYALAEDGRTCQDIDECLHGNGQCKQLCLNQPGGFACACESGFEITPDGFGCLDIDECSQEYGNCSDICINLLGTHACACERGYELSEDGRSCQDIDECAGLLSGGCTHECINKKGSFECGCPLGYILQEDNRSCRPALVGCPPGSQRTSTSDGCEPIKCGLGLLLGADGSCVDVDECQLNNGGCSHRCENSQGSFKCACPAGYQLDSDLRTCQDVDECSLDKENCLAGSCVNEPGGFRCECSSGKRLSIDGRTCLDVPQPPRASPLPELPKANPFPTFPELPKARPEERLPPALPVLPKANPFPSFPELGKAPKYPSAAPEAPRFPSIESVNTRLPQIPWVTQRQPQPRDACPRFQAPANGKARCNKYRHKRTQFYNSRCRVTCNPGFTLQGSEIRSCGSAGVWEGQENKCVPLVQRRVQTQSICPALKQARNGVISPASCTQGPSSFGAICHLRCNAGFVPTGPLLASCMALQGWSFGSDLNCQPFGSSFFNNRLPWIRSQSLQNIPPVQQTATRARPYIKCPENVVILLHRGEVKAHVTLQRPETNLDYRNVAVFPAWAKQLEAHLPAGVHKIGFRAQDPQTRQSAACQTIITIKAAPTTESNLFTFSSAPVQSHSGFSRPVAFPTFSSRSSAPAPVPFPTFPTRSTVRQPAPFPTFSRPAQFARLSALPEPSTPSSPASFPRLDSVQTSKNLIGVAPERSESFRVDLGSDTSNYCPPSIEVHLKENQNLRSVVWEEPRFEGKLLKIFKSHFPGALFRLGDHAIKYEATTTDGVTLSCSFHIHVKAAKPTPAPAQPEIAYPESESESLSLSSAPAQLREKPAASGSLFDGHESYVVCPDKEPVRVTAHQSVNLPVGCTLKNVRPQSSPQTHLKRGTLTSLWHRYNANF</sequence>
<evidence type="ECO:0000256" key="2">
    <source>
        <dbReference type="ARBA" id="ARBA00022525"/>
    </source>
</evidence>
<dbReference type="SUPFAM" id="SSF57196">
    <property type="entry name" value="EGF/Laminin"/>
    <property type="match status" value="5"/>
</dbReference>
<dbReference type="PANTHER" id="PTHR24039:SF48">
    <property type="entry name" value="FIBRILLIN-2 ISOFORM X1-RELATED"/>
    <property type="match status" value="1"/>
</dbReference>
<organism evidence="17">
    <name type="scientific">Drosophila persimilis</name>
    <name type="common">Fruit fly</name>
    <dbReference type="NCBI Taxonomy" id="7234"/>
    <lineage>
        <taxon>Eukaryota</taxon>
        <taxon>Metazoa</taxon>
        <taxon>Ecdysozoa</taxon>
        <taxon>Arthropoda</taxon>
        <taxon>Hexapoda</taxon>
        <taxon>Insecta</taxon>
        <taxon>Pterygota</taxon>
        <taxon>Neoptera</taxon>
        <taxon>Endopterygota</taxon>
        <taxon>Diptera</taxon>
        <taxon>Brachycera</taxon>
        <taxon>Muscomorpha</taxon>
        <taxon>Ephydroidea</taxon>
        <taxon>Drosophilidae</taxon>
        <taxon>Drosophila</taxon>
        <taxon>Sophophora</taxon>
    </lineage>
</organism>
<feature type="domain" description="EGF-like" evidence="13">
    <location>
        <begin position="1054"/>
        <end position="1095"/>
    </location>
</feature>
<evidence type="ECO:0000256" key="10">
    <source>
        <dbReference type="PROSITE-ProRule" id="PRU00302"/>
    </source>
</evidence>
<dbReference type="Pfam" id="PF00084">
    <property type="entry name" value="Sushi"/>
    <property type="match status" value="2"/>
</dbReference>
<dbReference type="InterPro" id="IPR018097">
    <property type="entry name" value="EGF_Ca-bd_CS"/>
</dbReference>
<feature type="domain" description="EGF-like" evidence="13">
    <location>
        <begin position="743"/>
        <end position="781"/>
    </location>
</feature>
<dbReference type="eggNOG" id="KOG1217">
    <property type="taxonomic scope" value="Eukaryota"/>
</dbReference>
<evidence type="ECO:0000256" key="9">
    <source>
        <dbReference type="PROSITE-ProRule" id="PRU00076"/>
    </source>
</evidence>
<dbReference type="InterPro" id="IPR000436">
    <property type="entry name" value="Sushi_SCR_CCP_dom"/>
</dbReference>
<dbReference type="FunFam" id="2.10.25.10:FF:000005">
    <property type="entry name" value="Fibrillin 2"/>
    <property type="match status" value="1"/>
</dbReference>
<evidence type="ECO:0000256" key="7">
    <source>
        <dbReference type="ARBA" id="ARBA00023157"/>
    </source>
</evidence>
<evidence type="ECO:0000313" key="16">
    <source>
        <dbReference type="EMBL" id="EDW30456.1"/>
    </source>
</evidence>
<protein>
    <submittedName>
        <fullName evidence="16">GL18038</fullName>
    </submittedName>
</protein>
<feature type="chain" id="PRO_5002804673" evidence="12">
    <location>
        <begin position="20"/>
        <end position="1730"/>
    </location>
</feature>
<dbReference type="InterPro" id="IPR035976">
    <property type="entry name" value="Sushi/SCR/CCP_sf"/>
</dbReference>
<dbReference type="OMA" id="LRGYCFD"/>
<dbReference type="InterPro" id="IPR000742">
    <property type="entry name" value="EGF"/>
</dbReference>
<evidence type="ECO:0000259" key="15">
    <source>
        <dbReference type="PROSITE" id="PS50923"/>
    </source>
</evidence>
<dbReference type="InterPro" id="IPR009030">
    <property type="entry name" value="Growth_fac_rcpt_cys_sf"/>
</dbReference>
<keyword evidence="3 9" id="KW-0245">EGF-like domain</keyword>
<dbReference type="Gene3D" id="2.10.70.10">
    <property type="entry name" value="Complement Module, domain 1"/>
    <property type="match status" value="3"/>
</dbReference>
<evidence type="ECO:0000313" key="17">
    <source>
        <dbReference type="Proteomes" id="UP000008744"/>
    </source>
</evidence>
<dbReference type="CDD" id="cd00054">
    <property type="entry name" value="EGF_CA"/>
    <property type="match status" value="2"/>
</dbReference>
<dbReference type="Pfam" id="PF07645">
    <property type="entry name" value="EGF_CA"/>
    <property type="match status" value="5"/>
</dbReference>
<feature type="domain" description="EGF-like" evidence="13">
    <location>
        <begin position="619"/>
        <end position="658"/>
    </location>
</feature>
<dbReference type="GO" id="GO:0005576">
    <property type="term" value="C:extracellular region"/>
    <property type="evidence" value="ECO:0007669"/>
    <property type="project" value="UniProtKB-SubCell"/>
</dbReference>
<dbReference type="SMART" id="SM00181">
    <property type="entry name" value="EGF"/>
    <property type="match status" value="15"/>
</dbReference>
<dbReference type="InterPro" id="IPR003410">
    <property type="entry name" value="HYR_dom"/>
</dbReference>
<dbReference type="Proteomes" id="UP000008744">
    <property type="component" value="Unassembled WGS sequence"/>
</dbReference>
<evidence type="ECO:0000256" key="4">
    <source>
        <dbReference type="ARBA" id="ARBA00022729"/>
    </source>
</evidence>
<dbReference type="SMART" id="SM00032">
    <property type="entry name" value="CCP"/>
    <property type="match status" value="4"/>
</dbReference>
<comment type="caution">
    <text evidence="9">Lacks conserved residue(s) required for the propagation of feature annotation.</text>
</comment>
<evidence type="ECO:0000256" key="12">
    <source>
        <dbReference type="SAM" id="SignalP"/>
    </source>
</evidence>
<evidence type="ECO:0000256" key="3">
    <source>
        <dbReference type="ARBA" id="ARBA00022536"/>
    </source>
</evidence>
<dbReference type="InterPro" id="IPR026823">
    <property type="entry name" value="cEGF"/>
</dbReference>
<dbReference type="InterPro" id="IPR013032">
    <property type="entry name" value="EGF-like_CS"/>
</dbReference>
<keyword evidence="2" id="KW-0964">Secreted</keyword>
<dbReference type="SUPFAM" id="SSF57184">
    <property type="entry name" value="Growth factor receptor domain"/>
    <property type="match status" value="4"/>
</dbReference>
<dbReference type="InterPro" id="IPR000152">
    <property type="entry name" value="EGF-type_Asp/Asn_hydroxyl_site"/>
</dbReference>
<dbReference type="InterPro" id="IPR001881">
    <property type="entry name" value="EGF-like_Ca-bd_dom"/>
</dbReference>
<proteinExistence type="predicted"/>
<feature type="disulfide bond" evidence="10">
    <location>
        <begin position="1224"/>
        <end position="1251"/>
    </location>
</feature>
<dbReference type="FunFam" id="2.10.25.10:FF:000240">
    <property type="entry name" value="Vitamin K-dependent protein S"/>
    <property type="match status" value="4"/>
</dbReference>
<dbReference type="Pfam" id="PF12662">
    <property type="entry name" value="cEGF"/>
    <property type="match status" value="5"/>
</dbReference>
<keyword evidence="5" id="KW-0677">Repeat</keyword>
<dbReference type="PROSITE" id="PS01187">
    <property type="entry name" value="EGF_CA"/>
    <property type="match status" value="5"/>
</dbReference>
<dbReference type="PhylomeDB" id="B4H2A4"/>
<dbReference type="Pfam" id="PF12661">
    <property type="entry name" value="hEGF"/>
    <property type="match status" value="1"/>
</dbReference>
<reference evidence="16 17" key="1">
    <citation type="journal article" date="2007" name="Nature">
        <title>Evolution of genes and genomes on the Drosophila phylogeny.</title>
        <authorList>
            <consortium name="Drosophila 12 Genomes Consortium"/>
            <person name="Clark A.G."/>
            <person name="Eisen M.B."/>
            <person name="Smith D.R."/>
            <person name="Bergman C.M."/>
            <person name="Oliver B."/>
            <person name="Markow T.A."/>
            <person name="Kaufman T.C."/>
            <person name="Kellis M."/>
            <person name="Gelbart W."/>
            <person name="Iyer V.N."/>
            <person name="Pollard D.A."/>
            <person name="Sackton T.B."/>
            <person name="Larracuente A.M."/>
            <person name="Singh N.D."/>
            <person name="Abad J.P."/>
            <person name="Abt D.N."/>
            <person name="Adryan B."/>
            <person name="Aguade M."/>
            <person name="Akashi H."/>
            <person name="Anderson W.W."/>
            <person name="Aquadro C.F."/>
            <person name="Ardell D.H."/>
            <person name="Arguello R."/>
            <person name="Artieri C.G."/>
            <person name="Barbash D.A."/>
            <person name="Barker D."/>
            <person name="Barsanti P."/>
            <person name="Batterham P."/>
            <person name="Batzoglou S."/>
            <person name="Begun D."/>
            <person name="Bhutkar A."/>
            <person name="Blanco E."/>
            <person name="Bosak S.A."/>
            <person name="Bradley R.K."/>
            <person name="Brand A.D."/>
            <person name="Brent M.R."/>
            <person name="Brooks A.N."/>
            <person name="Brown R.H."/>
            <person name="Butlin R.K."/>
            <person name="Caggese C."/>
            <person name="Calvi B.R."/>
            <person name="Bernardo de Carvalho A."/>
            <person name="Caspi A."/>
            <person name="Castrezana S."/>
            <person name="Celniker S.E."/>
            <person name="Chang J.L."/>
            <person name="Chapple C."/>
            <person name="Chatterji S."/>
            <person name="Chinwalla A."/>
            <person name="Civetta A."/>
            <person name="Clifton S.W."/>
            <person name="Comeron J.M."/>
            <person name="Costello J.C."/>
            <person name="Coyne J.A."/>
            <person name="Daub J."/>
            <person name="David R.G."/>
            <person name="Delcher A.L."/>
            <person name="Delehaunty K."/>
            <person name="Do C.B."/>
            <person name="Ebling H."/>
            <person name="Edwards K."/>
            <person name="Eickbush T."/>
            <person name="Evans J.D."/>
            <person name="Filipski A."/>
            <person name="Findeiss S."/>
            <person name="Freyhult E."/>
            <person name="Fulton L."/>
            <person name="Fulton R."/>
            <person name="Garcia A.C."/>
            <person name="Gardiner A."/>
            <person name="Garfield D.A."/>
            <person name="Garvin B.E."/>
            <person name="Gibson G."/>
            <person name="Gilbert D."/>
            <person name="Gnerre S."/>
            <person name="Godfrey J."/>
            <person name="Good R."/>
            <person name="Gotea V."/>
            <person name="Gravely B."/>
            <person name="Greenberg A.J."/>
            <person name="Griffiths-Jones S."/>
            <person name="Gross S."/>
            <person name="Guigo R."/>
            <person name="Gustafson E.A."/>
            <person name="Haerty W."/>
            <person name="Hahn M.W."/>
            <person name="Halligan D.L."/>
            <person name="Halpern A.L."/>
            <person name="Halter G.M."/>
            <person name="Han M.V."/>
            <person name="Heger A."/>
            <person name="Hillier L."/>
            <person name="Hinrichs A.S."/>
            <person name="Holmes I."/>
            <person name="Hoskins R.A."/>
            <person name="Hubisz M.J."/>
            <person name="Hultmark D."/>
            <person name="Huntley M.A."/>
            <person name="Jaffe D.B."/>
            <person name="Jagadeeshan S."/>
            <person name="Jeck W.R."/>
            <person name="Johnson J."/>
            <person name="Jones C.D."/>
            <person name="Jordan W.C."/>
            <person name="Karpen G.H."/>
            <person name="Kataoka E."/>
            <person name="Keightley P.D."/>
            <person name="Kheradpour P."/>
            <person name="Kirkness E.F."/>
            <person name="Koerich L.B."/>
            <person name="Kristiansen K."/>
            <person name="Kudrna D."/>
            <person name="Kulathinal R.J."/>
            <person name="Kumar S."/>
            <person name="Kwok R."/>
            <person name="Lander E."/>
            <person name="Langley C.H."/>
            <person name="Lapoint R."/>
            <person name="Lazzaro B.P."/>
            <person name="Lee S.J."/>
            <person name="Levesque L."/>
            <person name="Li R."/>
            <person name="Lin C.F."/>
            <person name="Lin M.F."/>
            <person name="Lindblad-Toh K."/>
            <person name="Llopart A."/>
            <person name="Long M."/>
            <person name="Low L."/>
            <person name="Lozovsky E."/>
            <person name="Lu J."/>
            <person name="Luo M."/>
            <person name="Machado C.A."/>
            <person name="Makalowski W."/>
            <person name="Marzo M."/>
            <person name="Matsuda M."/>
            <person name="Matzkin L."/>
            <person name="McAllister B."/>
            <person name="McBride C.S."/>
            <person name="McKernan B."/>
            <person name="McKernan K."/>
            <person name="Mendez-Lago M."/>
            <person name="Minx P."/>
            <person name="Mollenhauer M.U."/>
            <person name="Montooth K."/>
            <person name="Mount S.M."/>
            <person name="Mu X."/>
            <person name="Myers E."/>
            <person name="Negre B."/>
            <person name="Newfeld S."/>
            <person name="Nielsen R."/>
            <person name="Noor M.A."/>
            <person name="O'Grady P."/>
            <person name="Pachter L."/>
            <person name="Papaceit M."/>
            <person name="Parisi M.J."/>
            <person name="Parisi M."/>
            <person name="Parts L."/>
            <person name="Pedersen J.S."/>
            <person name="Pesole G."/>
            <person name="Phillippy A.M."/>
            <person name="Ponting C.P."/>
            <person name="Pop M."/>
            <person name="Porcelli D."/>
            <person name="Powell J.R."/>
            <person name="Prohaska S."/>
            <person name="Pruitt K."/>
            <person name="Puig M."/>
            <person name="Quesneville H."/>
            <person name="Ram K.R."/>
            <person name="Rand D."/>
            <person name="Rasmussen M.D."/>
            <person name="Reed L.K."/>
            <person name="Reenan R."/>
            <person name="Reily A."/>
            <person name="Remington K.A."/>
            <person name="Rieger T.T."/>
            <person name="Ritchie M.G."/>
            <person name="Robin C."/>
            <person name="Rogers Y.H."/>
            <person name="Rohde C."/>
            <person name="Rozas J."/>
            <person name="Rubenfield M.J."/>
            <person name="Ruiz A."/>
            <person name="Russo S."/>
            <person name="Salzberg S.L."/>
            <person name="Sanchez-Gracia A."/>
            <person name="Saranga D.J."/>
            <person name="Sato H."/>
            <person name="Schaeffer S.W."/>
            <person name="Schatz M.C."/>
            <person name="Schlenke T."/>
            <person name="Schwartz R."/>
            <person name="Segarra C."/>
            <person name="Singh R.S."/>
            <person name="Sirot L."/>
            <person name="Sirota M."/>
            <person name="Sisneros N.B."/>
            <person name="Smith C.D."/>
            <person name="Smith T.F."/>
            <person name="Spieth J."/>
            <person name="Stage D.E."/>
            <person name="Stark A."/>
            <person name="Stephan W."/>
            <person name="Strausberg R.L."/>
            <person name="Strempel S."/>
            <person name="Sturgill D."/>
            <person name="Sutton G."/>
            <person name="Sutton G.G."/>
            <person name="Tao W."/>
            <person name="Teichmann S."/>
            <person name="Tobari Y.N."/>
            <person name="Tomimura Y."/>
            <person name="Tsolas J.M."/>
            <person name="Valente V.L."/>
            <person name="Venter E."/>
            <person name="Venter J.C."/>
            <person name="Vicario S."/>
            <person name="Vieira F.G."/>
            <person name="Vilella A.J."/>
            <person name="Villasante A."/>
            <person name="Walenz B."/>
            <person name="Wang J."/>
            <person name="Wasserman M."/>
            <person name="Watts T."/>
            <person name="Wilson D."/>
            <person name="Wilson R.K."/>
            <person name="Wing R.A."/>
            <person name="Wolfner M.F."/>
            <person name="Wong A."/>
            <person name="Wong G.K."/>
            <person name="Wu C.I."/>
            <person name="Wu G."/>
            <person name="Yamamoto D."/>
            <person name="Yang H.P."/>
            <person name="Yang S.P."/>
            <person name="Yorke J.A."/>
            <person name="Yoshida K."/>
            <person name="Zdobnov E."/>
            <person name="Zhang P."/>
            <person name="Zhang Y."/>
            <person name="Zimin A.V."/>
            <person name="Baldwin J."/>
            <person name="Abdouelleil A."/>
            <person name="Abdulkadir J."/>
            <person name="Abebe A."/>
            <person name="Abera B."/>
            <person name="Abreu J."/>
            <person name="Acer S.C."/>
            <person name="Aftuck L."/>
            <person name="Alexander A."/>
            <person name="An P."/>
            <person name="Anderson E."/>
            <person name="Anderson S."/>
            <person name="Arachi H."/>
            <person name="Azer M."/>
            <person name="Bachantsang P."/>
            <person name="Barry A."/>
            <person name="Bayul T."/>
            <person name="Berlin A."/>
            <person name="Bessette D."/>
            <person name="Bloom T."/>
            <person name="Blye J."/>
            <person name="Boguslavskiy L."/>
            <person name="Bonnet C."/>
            <person name="Boukhgalter B."/>
            <person name="Bourzgui I."/>
            <person name="Brown A."/>
            <person name="Cahill P."/>
            <person name="Channer S."/>
            <person name="Cheshatsang Y."/>
            <person name="Chuda L."/>
            <person name="Citroen M."/>
            <person name="Collymore A."/>
            <person name="Cooke P."/>
            <person name="Costello M."/>
            <person name="D'Aco K."/>
            <person name="Daza R."/>
            <person name="De Haan G."/>
            <person name="DeGray S."/>
            <person name="DeMaso C."/>
            <person name="Dhargay N."/>
            <person name="Dooley K."/>
            <person name="Dooley E."/>
            <person name="Doricent M."/>
            <person name="Dorje P."/>
            <person name="Dorjee K."/>
            <person name="Dupes A."/>
            <person name="Elong R."/>
            <person name="Falk J."/>
            <person name="Farina A."/>
            <person name="Faro S."/>
            <person name="Ferguson D."/>
            <person name="Fisher S."/>
            <person name="Foley C.D."/>
            <person name="Franke A."/>
            <person name="Friedrich D."/>
            <person name="Gadbois L."/>
            <person name="Gearin G."/>
            <person name="Gearin C.R."/>
            <person name="Giannoukos G."/>
            <person name="Goode T."/>
            <person name="Graham J."/>
            <person name="Grandbois E."/>
            <person name="Grewal S."/>
            <person name="Gyaltsen K."/>
            <person name="Hafez N."/>
            <person name="Hagos B."/>
            <person name="Hall J."/>
            <person name="Henson C."/>
            <person name="Hollinger A."/>
            <person name="Honan T."/>
            <person name="Huard M.D."/>
            <person name="Hughes L."/>
            <person name="Hurhula B."/>
            <person name="Husby M.E."/>
            <person name="Kamat A."/>
            <person name="Kanga B."/>
            <person name="Kashin S."/>
            <person name="Khazanovich D."/>
            <person name="Kisner P."/>
            <person name="Lance K."/>
            <person name="Lara M."/>
            <person name="Lee W."/>
            <person name="Lennon N."/>
            <person name="Letendre F."/>
            <person name="LeVine R."/>
            <person name="Lipovsky A."/>
            <person name="Liu X."/>
            <person name="Liu J."/>
            <person name="Liu S."/>
            <person name="Lokyitsang T."/>
            <person name="Lokyitsang Y."/>
            <person name="Lubonja R."/>
            <person name="Lui A."/>
            <person name="MacDonald P."/>
            <person name="Magnisalis V."/>
            <person name="Maru K."/>
            <person name="Matthews C."/>
            <person name="McCusker W."/>
            <person name="McDonough S."/>
            <person name="Mehta T."/>
            <person name="Meldrim J."/>
            <person name="Meneus L."/>
            <person name="Mihai O."/>
            <person name="Mihalev A."/>
            <person name="Mihova T."/>
            <person name="Mittelman R."/>
            <person name="Mlenga V."/>
            <person name="Montmayeur A."/>
            <person name="Mulrain L."/>
            <person name="Navidi A."/>
            <person name="Naylor J."/>
            <person name="Negash T."/>
            <person name="Nguyen T."/>
            <person name="Nguyen N."/>
            <person name="Nicol R."/>
            <person name="Norbu C."/>
            <person name="Norbu N."/>
            <person name="Novod N."/>
            <person name="O'Neill B."/>
            <person name="Osman S."/>
            <person name="Markiewicz E."/>
            <person name="Oyono O.L."/>
            <person name="Patti C."/>
            <person name="Phunkhang P."/>
            <person name="Pierre F."/>
            <person name="Priest M."/>
            <person name="Raghuraman S."/>
            <person name="Rege F."/>
            <person name="Reyes R."/>
            <person name="Rise C."/>
            <person name="Rogov P."/>
            <person name="Ross K."/>
            <person name="Ryan E."/>
            <person name="Settipalli S."/>
            <person name="Shea T."/>
            <person name="Sherpa N."/>
            <person name="Shi L."/>
            <person name="Shih D."/>
            <person name="Sparrow T."/>
            <person name="Spaulding J."/>
            <person name="Stalker J."/>
            <person name="Stange-Thomann N."/>
            <person name="Stavropoulos S."/>
            <person name="Stone C."/>
            <person name="Strader C."/>
            <person name="Tesfaye S."/>
            <person name="Thomson T."/>
            <person name="Thoulutsang Y."/>
            <person name="Thoulutsang D."/>
            <person name="Topham K."/>
            <person name="Topping I."/>
            <person name="Tsamla T."/>
            <person name="Vassiliev H."/>
            <person name="Vo A."/>
            <person name="Wangchuk T."/>
            <person name="Wangdi T."/>
            <person name="Weiand M."/>
            <person name="Wilkinson J."/>
            <person name="Wilson A."/>
            <person name="Yadav S."/>
            <person name="Young G."/>
            <person name="Yu Q."/>
            <person name="Zembek L."/>
            <person name="Zhong D."/>
            <person name="Zimmer A."/>
            <person name="Zwirko Z."/>
            <person name="Jaffe D.B."/>
            <person name="Alvarez P."/>
            <person name="Brockman W."/>
            <person name="Butler J."/>
            <person name="Chin C."/>
            <person name="Gnerre S."/>
            <person name="Grabherr M."/>
            <person name="Kleber M."/>
            <person name="Mauceli E."/>
            <person name="MacCallum I."/>
        </authorList>
    </citation>
    <scope>NUCLEOTIDE SEQUENCE [LARGE SCALE GENOMIC DNA]</scope>
    <source>
        <strain evidence="17">MSH-3 / Tucson 14011-0111.49</strain>
    </source>
</reference>
<dbReference type="CDD" id="cd00033">
    <property type="entry name" value="CCP"/>
    <property type="match status" value="2"/>
</dbReference>
<keyword evidence="6" id="KW-0106">Calcium</keyword>
<feature type="domain" description="EGF-like" evidence="13">
    <location>
        <begin position="373"/>
        <end position="409"/>
    </location>
</feature>
<dbReference type="SUPFAM" id="SSF57535">
    <property type="entry name" value="Complement control module/SCR domain"/>
    <property type="match status" value="2"/>
</dbReference>
<dbReference type="FunFam" id="2.10.25.10:FF:000897">
    <property type="entry name" value="Faulty attraction, isoform F"/>
    <property type="match status" value="1"/>
</dbReference>
<dbReference type="FunFam" id="2.10.25.10:FF:000037">
    <property type="entry name" value="Signal peptide, CUB domain and EGF-like domain-containing 2"/>
    <property type="match status" value="1"/>
</dbReference>
<keyword evidence="7 10" id="KW-1015">Disulfide bond</keyword>
<evidence type="ECO:0000259" key="13">
    <source>
        <dbReference type="PROSITE" id="PS50026"/>
    </source>
</evidence>
<evidence type="ECO:0000259" key="14">
    <source>
        <dbReference type="PROSITE" id="PS50825"/>
    </source>
</evidence>
<evidence type="ECO:0000256" key="11">
    <source>
        <dbReference type="SAM" id="MobiDB-lite"/>
    </source>
</evidence>
<dbReference type="FunFam" id="2.10.25.10:FF:000847">
    <property type="entry name" value="Faulty attraction, isoform F"/>
    <property type="match status" value="1"/>
</dbReference>
<gene>
    <name evidence="16" type="primary">Dper\GL18038</name>
    <name evidence="16" type="ORF">Dper_GL18038</name>
</gene>
<feature type="domain" description="EGF-like" evidence="13">
    <location>
        <begin position="584"/>
        <end position="616"/>
    </location>
</feature>
<dbReference type="OrthoDB" id="10045365at2759"/>
<dbReference type="PROSITE" id="PS50026">
    <property type="entry name" value="EGF_3"/>
    <property type="match status" value="8"/>
</dbReference>